<evidence type="ECO:0000256" key="3">
    <source>
        <dbReference type="ARBA" id="ARBA00005646"/>
    </source>
</evidence>
<name>A0A4S4EDT8_CAMSN</name>
<keyword evidence="6" id="KW-0411">Iron-sulfur</keyword>
<sequence length="1817" mass="202632">MEEGVWVPKTPAKSILARWGPVSVDGNWKNHVSGSFSTGTSHDSAEFNAMSSADSMDAAQALKERIANEFDLNKSPCELGFGDSSNGDCEDILAGKQGIENHDQACIDLGYLKGINGTEAHVGGMAESSGLMSSENSSRGVNSCGTILACLDKIHFTELLSLPVETLPAFETCATPWGGVGRMPGDGVCPTSYSKNDSSMNTPLATSSFAEFGNCVERKDNTEIYGFHGLNQDKHEDDDLFAINKDGNEKFRPSVRSASTGFSTPSKKGNARYKDDVNLNKQSRTKRKRYWPKVAVEGKLKKTPKPSTPKPSTPKPRTPKPPKHATCKKGSVEKRKYVRKNNLKGSTKPSKDIGVDRQTFDASTGCVLESGTPALNSTFFLENHECEYVQNNRITASARRALKFNGKDAGIIIRQYQRRKKKKDSSSHDTNSIVQQSKEDNESMVENSADMAFGFTQSKKWNKTTYMEERGATNDGTNQTGCRYNSMKVYRRIFQCLSNSRKLGPNFPKICKQRRMRRLKTTNFASFGNTAMYGTLQSIIAAEDGQRILKKRRLRRRKATKFGTWWSVRAAENEQTRVQPNNVSSTPIDRQLAPQFSVKNLPVGIESCDIKFLFTIANCNFVVPNYSGIMISPTIAQRLKAVNDPDSFKCVLSLTPFATTTKKRSNESTRRLNLGYTTLIPSCNQLPSAPCTQAFNGRVWNQEVLLADNKNMVTKTQFKMGLFLDNAVYGHNKMEGCPKDVLSTQKSIQDEYSLAFTDVIERLEGLRISNEHGQLIVYNQNAYGTDGGHGPVIPYNPKKRKPPPKVDIDQETMRVWKLLMENGGEDVEGEKAEDKEKWWEEQREVFRGRVDSFIARMHLIQGDRRFLPWKGSVVDSVVGVFLTQNVSDHLSSSAFMSLTAKYPLRPTTNHKACDEDEEIACSQESVGSSIGAVEQTLDANSNGSLVSETKLDLGHQLVENNVTTAGREISDEAEGRTVVKNEFSPHNFVDSVIDGNPTSTSQLSTQTLDANSNGSLVSETKLDLGHQLVENNVTTAGREISDEAEDRTVVKDEFSPHDFVDSVIDGNPTSTSQLSTIEVFSGITEIVQLEETACLLNFSSCENGNLLFNESLVDCDLSRKLENEKQGASPNILFDANDTHAHVCSSSSQNPYSYIPLTPADLEADSLEILAKSTNTKTKDVGDIRKIIGCVESSGSETIVRQKATPRAQEATVDQCASLSKCQVLPECSSQTEVNRAKGRLSSKNHHGGSKIIPQTETPSKRKKSKFEEKQDNPINWDDLRKTYRAKETTTNTMDSLDWEEVRQATVDEVADAIKGRGQHRVLAGRIKEFLDRVVRDHGSLNLEWLRDVPPDKAKDYLLSFKGLGLKSVECVRLLSLHHHAFPVDVNVGRVAVRLGWVPLQPLPESLQIHLLEQYELHYQMITFGKEAKSKLQCMSDERRVQTFCKCICKNSDPDLTIYLGTIDSDPVKNLLHVGSFDPGPQEKSMVSSMVPGAAVQNSTMVITPVTESLPEATFSESRYQTKNWKPIIEHPPSPVPDSAENLERDIEDFYYDEHPPSPVPDSAENLERDIEDFYYESEDDIPTVRLDTEEFKEKLREFIYKSDILLEEGEMSNALVALTSEAASMSVPKLKQVSRLRTVHHVYELPDSHIILKELEKREPDDPSPYLLAIWNSGETSNSSKSPRKQCDSLGSEPCNEYTCSSCNNSQDFQTVSGTILIPCRTATRGSFPLNGTYFQVNEVFADYESSEHPLVIPRSWIWNLRRRTLYCGAYGSAIFRGFVCVRAFNRKTRAPAHLAHRFHISTVIPKGKRKFTEDQ</sequence>
<feature type="compositionally biased region" description="Basic residues" evidence="9">
    <location>
        <begin position="1237"/>
        <end position="1249"/>
    </location>
</feature>
<keyword evidence="12" id="KW-1185">Reference proteome</keyword>
<dbReference type="GO" id="GO:0035514">
    <property type="term" value="F:DNA demethylase activity"/>
    <property type="evidence" value="ECO:0007669"/>
    <property type="project" value="InterPro"/>
</dbReference>
<dbReference type="PANTHER" id="PTHR46213">
    <property type="entry name" value="TRANSCRIPTIONAL ACTIVATOR DEMETER"/>
    <property type="match status" value="1"/>
</dbReference>
<dbReference type="CDD" id="cd00056">
    <property type="entry name" value="ENDO3c"/>
    <property type="match status" value="1"/>
</dbReference>
<protein>
    <recommendedName>
        <fullName evidence="10">HhH-GPD domain-containing protein</fullName>
    </recommendedName>
</protein>
<feature type="compositionally biased region" description="Pro residues" evidence="9">
    <location>
        <begin position="306"/>
        <end position="316"/>
    </location>
</feature>
<dbReference type="SUPFAM" id="SSF48150">
    <property type="entry name" value="DNA-glycosylase"/>
    <property type="match status" value="1"/>
</dbReference>
<dbReference type="GO" id="GO:0141166">
    <property type="term" value="P:chromosomal 5-methylcytosine DNA demethylation pathway"/>
    <property type="evidence" value="ECO:0007669"/>
    <property type="project" value="InterPro"/>
</dbReference>
<dbReference type="Proteomes" id="UP000306102">
    <property type="component" value="Unassembled WGS sequence"/>
</dbReference>
<evidence type="ECO:0000256" key="2">
    <source>
        <dbReference type="ARBA" id="ARBA00004123"/>
    </source>
</evidence>
<proteinExistence type="inferred from homology"/>
<evidence type="ECO:0000256" key="9">
    <source>
        <dbReference type="SAM" id="MobiDB-lite"/>
    </source>
</evidence>
<feature type="compositionally biased region" description="Basic residues" evidence="9">
    <location>
        <begin position="317"/>
        <end position="327"/>
    </location>
</feature>
<feature type="domain" description="HhH-GPD" evidence="10">
    <location>
        <begin position="1288"/>
        <end position="1427"/>
    </location>
</feature>
<feature type="region of interest" description="Disordered" evidence="9">
    <location>
        <begin position="246"/>
        <end position="331"/>
    </location>
</feature>
<dbReference type="Gene3D" id="1.10.1670.10">
    <property type="entry name" value="Helix-hairpin-Helix base-excision DNA repair enzymes (C-terminal)"/>
    <property type="match status" value="1"/>
</dbReference>
<dbReference type="GO" id="GO:0019104">
    <property type="term" value="F:DNA N-glycosylase activity"/>
    <property type="evidence" value="ECO:0007669"/>
    <property type="project" value="InterPro"/>
</dbReference>
<keyword evidence="8" id="KW-0539">Nucleus</keyword>
<dbReference type="EMBL" id="SDRB02005313">
    <property type="protein sequence ID" value="THG14509.1"/>
    <property type="molecule type" value="Genomic_DNA"/>
</dbReference>
<reference evidence="11 12" key="1">
    <citation type="journal article" date="2018" name="Proc. Natl. Acad. Sci. U.S.A.">
        <title>Draft genome sequence of Camellia sinensis var. sinensis provides insights into the evolution of the tea genome and tea quality.</title>
        <authorList>
            <person name="Wei C."/>
            <person name="Yang H."/>
            <person name="Wang S."/>
            <person name="Zhao J."/>
            <person name="Liu C."/>
            <person name="Gao L."/>
            <person name="Xia E."/>
            <person name="Lu Y."/>
            <person name="Tai Y."/>
            <person name="She G."/>
            <person name="Sun J."/>
            <person name="Cao H."/>
            <person name="Tong W."/>
            <person name="Gao Q."/>
            <person name="Li Y."/>
            <person name="Deng W."/>
            <person name="Jiang X."/>
            <person name="Wang W."/>
            <person name="Chen Q."/>
            <person name="Zhang S."/>
            <person name="Li H."/>
            <person name="Wu J."/>
            <person name="Wang P."/>
            <person name="Li P."/>
            <person name="Shi C."/>
            <person name="Zheng F."/>
            <person name="Jian J."/>
            <person name="Huang B."/>
            <person name="Shan D."/>
            <person name="Shi M."/>
            <person name="Fang C."/>
            <person name="Yue Y."/>
            <person name="Li F."/>
            <person name="Li D."/>
            <person name="Wei S."/>
            <person name="Han B."/>
            <person name="Jiang C."/>
            <person name="Yin Y."/>
            <person name="Xia T."/>
            <person name="Zhang Z."/>
            <person name="Bennetzen J.L."/>
            <person name="Zhao S."/>
            <person name="Wan X."/>
        </authorList>
    </citation>
    <scope>NUCLEOTIDE SEQUENCE [LARGE SCALE GENOMIC DNA]</scope>
    <source>
        <strain evidence="12">cv. Shuchazao</strain>
        <tissue evidence="11">Leaf</tissue>
    </source>
</reference>
<organism evidence="11 12">
    <name type="scientific">Camellia sinensis var. sinensis</name>
    <name type="common">China tea</name>
    <dbReference type="NCBI Taxonomy" id="542762"/>
    <lineage>
        <taxon>Eukaryota</taxon>
        <taxon>Viridiplantae</taxon>
        <taxon>Streptophyta</taxon>
        <taxon>Embryophyta</taxon>
        <taxon>Tracheophyta</taxon>
        <taxon>Spermatophyta</taxon>
        <taxon>Magnoliopsida</taxon>
        <taxon>eudicotyledons</taxon>
        <taxon>Gunneridae</taxon>
        <taxon>Pentapetalae</taxon>
        <taxon>asterids</taxon>
        <taxon>Ericales</taxon>
        <taxon>Theaceae</taxon>
        <taxon>Camellia</taxon>
    </lineage>
</organism>
<feature type="region of interest" description="Disordered" evidence="9">
    <location>
        <begin position="1233"/>
        <end position="1271"/>
    </location>
</feature>
<dbReference type="GO" id="GO:0005634">
    <property type="term" value="C:nucleus"/>
    <property type="evidence" value="ECO:0007669"/>
    <property type="project" value="UniProtKB-SubCell"/>
</dbReference>
<dbReference type="InterPro" id="IPR011257">
    <property type="entry name" value="DNA_glycosylase"/>
</dbReference>
<evidence type="ECO:0000313" key="11">
    <source>
        <dbReference type="EMBL" id="THG14509.1"/>
    </source>
</evidence>
<dbReference type="Pfam" id="PF15628">
    <property type="entry name" value="RRM_DME"/>
    <property type="match status" value="1"/>
</dbReference>
<dbReference type="GO" id="GO:0006284">
    <property type="term" value="P:base-excision repair"/>
    <property type="evidence" value="ECO:0007669"/>
    <property type="project" value="InterPro"/>
</dbReference>
<keyword evidence="5" id="KW-0408">Iron</keyword>
<keyword evidence="7" id="KW-0238">DNA-binding</keyword>
<dbReference type="GO" id="GO:0003677">
    <property type="term" value="F:DNA binding"/>
    <property type="evidence" value="ECO:0007669"/>
    <property type="project" value="UniProtKB-KW"/>
</dbReference>
<evidence type="ECO:0000256" key="5">
    <source>
        <dbReference type="ARBA" id="ARBA00023004"/>
    </source>
</evidence>
<evidence type="ECO:0000259" key="10">
    <source>
        <dbReference type="SMART" id="SM00478"/>
    </source>
</evidence>
<dbReference type="GO" id="GO:0046872">
    <property type="term" value="F:metal ion binding"/>
    <property type="evidence" value="ECO:0007669"/>
    <property type="project" value="UniProtKB-KW"/>
</dbReference>
<dbReference type="InterPro" id="IPR003265">
    <property type="entry name" value="HhH-GPD_domain"/>
</dbReference>
<comment type="similarity">
    <text evidence="3">Belongs to the DNA glycosylase family. DEMETER subfamily.</text>
</comment>
<feature type="compositionally biased region" description="Polar residues" evidence="9">
    <location>
        <begin position="256"/>
        <end position="267"/>
    </location>
</feature>
<comment type="subcellular location">
    <subcellularLocation>
        <location evidence="2">Nucleus</location>
    </subcellularLocation>
</comment>
<dbReference type="PANTHER" id="PTHR46213:SF16">
    <property type="entry name" value="HHH-GPD DOMAIN-CONTAINING PROTEIN"/>
    <property type="match status" value="1"/>
</dbReference>
<gene>
    <name evidence="11" type="ORF">TEA_029628</name>
</gene>
<comment type="cofactor">
    <cofactor evidence="1">
        <name>[4Fe-4S] cluster</name>
        <dbReference type="ChEBI" id="CHEBI:49883"/>
    </cofactor>
</comment>
<dbReference type="GO" id="GO:0051536">
    <property type="term" value="F:iron-sulfur cluster binding"/>
    <property type="evidence" value="ECO:0007669"/>
    <property type="project" value="UniProtKB-KW"/>
</dbReference>
<evidence type="ECO:0000256" key="6">
    <source>
        <dbReference type="ARBA" id="ARBA00023014"/>
    </source>
</evidence>
<evidence type="ECO:0000256" key="4">
    <source>
        <dbReference type="ARBA" id="ARBA00022723"/>
    </source>
</evidence>
<comment type="caution">
    <text evidence="11">The sequence shown here is derived from an EMBL/GenBank/DDBJ whole genome shotgun (WGS) entry which is preliminary data.</text>
</comment>
<dbReference type="InterPro" id="IPR044811">
    <property type="entry name" value="DME/ROS1"/>
</dbReference>
<accession>A0A4S4EDT8</accession>
<dbReference type="Gene3D" id="1.10.340.30">
    <property type="entry name" value="Hypothetical protein, domain 2"/>
    <property type="match status" value="1"/>
</dbReference>
<evidence type="ECO:0000256" key="7">
    <source>
        <dbReference type="ARBA" id="ARBA00023125"/>
    </source>
</evidence>
<keyword evidence="4" id="KW-0479">Metal-binding</keyword>
<dbReference type="InterPro" id="IPR023170">
    <property type="entry name" value="HhH_base_excis_C"/>
</dbReference>
<dbReference type="InterPro" id="IPR028925">
    <property type="entry name" value="RRM_DME"/>
</dbReference>
<evidence type="ECO:0000313" key="12">
    <source>
        <dbReference type="Proteomes" id="UP000306102"/>
    </source>
</evidence>
<dbReference type="SMART" id="SM00478">
    <property type="entry name" value="ENDO3c"/>
    <property type="match status" value="1"/>
</dbReference>
<evidence type="ECO:0000256" key="8">
    <source>
        <dbReference type="ARBA" id="ARBA00023242"/>
    </source>
</evidence>
<evidence type="ECO:0000256" key="1">
    <source>
        <dbReference type="ARBA" id="ARBA00001966"/>
    </source>
</evidence>
<feature type="region of interest" description="Disordered" evidence="9">
    <location>
        <begin position="416"/>
        <end position="445"/>
    </location>
</feature>